<dbReference type="RefSeq" id="XP_029637304.1">
    <property type="nucleotide sequence ID" value="XM_029781444.2"/>
</dbReference>
<evidence type="ECO:0000256" key="11">
    <source>
        <dbReference type="ARBA" id="ARBA00023052"/>
    </source>
</evidence>
<evidence type="ECO:0000256" key="5">
    <source>
        <dbReference type="ARBA" id="ARBA00007812"/>
    </source>
</evidence>
<dbReference type="InterPro" id="IPR029035">
    <property type="entry name" value="DHS-like_NAD/FAD-binding_dom"/>
</dbReference>
<keyword evidence="11 24" id="KW-0786">Thiamine pyrophosphate</keyword>
<comment type="catalytic activity">
    <reaction evidence="15">
        <text>a 2-hydroxy-3-methyl fatty acyl-CoA = a 2-methyl-branched fatty aldehyde + formyl-CoA</text>
        <dbReference type="Rhea" id="RHEA:25375"/>
        <dbReference type="ChEBI" id="CHEBI:49188"/>
        <dbReference type="ChEBI" id="CHEBI:57376"/>
        <dbReference type="ChEBI" id="CHEBI:58783"/>
        <dbReference type="EC" id="4.1.2.63"/>
    </reaction>
    <physiologicalReaction direction="left-to-right" evidence="15">
        <dbReference type="Rhea" id="RHEA:25376"/>
    </physiologicalReaction>
</comment>
<evidence type="ECO:0000313" key="25">
    <source>
        <dbReference type="Proteomes" id="UP000515154"/>
    </source>
</evidence>
<dbReference type="InterPro" id="IPR011766">
    <property type="entry name" value="TPP_enzyme_TPP-bd"/>
</dbReference>
<keyword evidence="7" id="KW-0597">Phosphoprotein</keyword>
<evidence type="ECO:0000256" key="16">
    <source>
        <dbReference type="ARBA" id="ARBA00044454"/>
    </source>
</evidence>
<evidence type="ECO:0000256" key="17">
    <source>
        <dbReference type="ARBA" id="ARBA00044518"/>
    </source>
</evidence>
<sequence>MTDTEELDGATILANALKQQGIEYVFGIVGVPVIEVAMAMQTAGIKFVAMRNEQAASYAASVIGYLTRRPAACLVVSGPGLVHALAGASNAMENCWPMLLIGGSCERQQEGMGAFQEYPQVEYARNFCKYSARPSCLQRIPVFVEAAVRISLYGRPGVSYLDLPADMITAAVDSSSVVWCQKCPDSPRAHAPLEDIRKALQVLSAAHKPLVIIGKGAAYSQAEKELQHFLSATGLPFLPTPMGKGVVPDNHKQCVSAARSKALREADVILLLGARLNWILHFGLPPRFQPNVKVIQVDIHQEELGNNVRPVVALAADVKAALSQMSMELANSSNSYPFHHTELWWQDLNKAIDKNKKAINALSADETVPLNYYCAFSKITEILGENDVVIVSEGANTMDIGRSMIQNLLPRQRLDAGSFGTMGVGLGFAIAAALWCKETGGKKRVICVEGDSAIGFSAMELETVCRYKLPVIFLVFNNNGIYSGLDNDSWNYLQEDDMTLVAPPTALTPETRYDMVMEAFGGKGRLVRTPEELCKGFKDAMEDEDGAYLFNILIDPVATRKTQEFSWLTSSKL</sequence>
<dbReference type="GO" id="GO:0005777">
    <property type="term" value="C:peroxisome"/>
    <property type="evidence" value="ECO:0007669"/>
    <property type="project" value="UniProtKB-SubCell"/>
</dbReference>
<keyword evidence="9" id="KW-0276">Fatty acid metabolism</keyword>
<accession>A0A6P7SFS7</accession>
<dbReference type="GO" id="GO:0000287">
    <property type="term" value="F:magnesium ion binding"/>
    <property type="evidence" value="ECO:0007669"/>
    <property type="project" value="InterPro"/>
</dbReference>
<dbReference type="PANTHER" id="PTHR43710">
    <property type="entry name" value="2-HYDROXYACYL-COA LYASE"/>
    <property type="match status" value="1"/>
</dbReference>
<evidence type="ECO:0000313" key="26">
    <source>
        <dbReference type="RefSeq" id="XP_029637304.1"/>
    </source>
</evidence>
<evidence type="ECO:0000256" key="14">
    <source>
        <dbReference type="ARBA" id="ARBA00023239"/>
    </source>
</evidence>
<dbReference type="Gene3D" id="3.40.50.970">
    <property type="match status" value="2"/>
</dbReference>
<protein>
    <recommendedName>
        <fullName evidence="21">2-hydroxyacyl-CoA lyase 1</fullName>
        <ecNumber evidence="17">4.1.2.63</ecNumber>
    </recommendedName>
    <alternativeName>
        <fullName evidence="22">2-hydroxyphytanoyl-CoA lyase</fullName>
    </alternativeName>
    <alternativeName>
        <fullName evidence="23">Phytanoyl-CoA 2-hydroxylase 2</fullName>
    </alternativeName>
</protein>
<keyword evidence="8" id="KW-0479">Metal-binding</keyword>
<dbReference type="FunFam" id="3.40.50.970:FF:000027">
    <property type="entry name" value="2-hydroxyacyl-CoA lyase 1"/>
    <property type="match status" value="1"/>
</dbReference>
<evidence type="ECO:0000256" key="19">
    <source>
        <dbReference type="ARBA" id="ARBA00050321"/>
    </source>
</evidence>
<dbReference type="GO" id="GO:0001561">
    <property type="term" value="P:fatty acid alpha-oxidation"/>
    <property type="evidence" value="ECO:0007669"/>
    <property type="project" value="UniProtKB-ARBA"/>
</dbReference>
<proteinExistence type="inferred from homology"/>
<evidence type="ECO:0000256" key="18">
    <source>
        <dbReference type="ARBA" id="ARBA00048738"/>
    </source>
</evidence>
<reference evidence="26" key="1">
    <citation type="submission" date="2025-08" db="UniProtKB">
        <authorList>
            <consortium name="RefSeq"/>
        </authorList>
    </citation>
    <scope>IDENTIFICATION</scope>
</reference>
<dbReference type="AlphaFoldDB" id="A0A6P7SFS7"/>
<dbReference type="CDD" id="cd07035">
    <property type="entry name" value="TPP_PYR_POX_like"/>
    <property type="match status" value="1"/>
</dbReference>
<keyword evidence="14 26" id="KW-0456">Lyase</keyword>
<evidence type="ECO:0000256" key="9">
    <source>
        <dbReference type="ARBA" id="ARBA00022832"/>
    </source>
</evidence>
<evidence type="ECO:0000256" key="24">
    <source>
        <dbReference type="RuleBase" id="RU362132"/>
    </source>
</evidence>
<dbReference type="KEGG" id="osn:115212767"/>
<comment type="similarity">
    <text evidence="5 24">Belongs to the TPP enzyme family.</text>
</comment>
<evidence type="ECO:0000256" key="12">
    <source>
        <dbReference type="ARBA" id="ARBA00023098"/>
    </source>
</evidence>
<dbReference type="GO" id="GO:0106359">
    <property type="term" value="F:2-hydroxyacyl-CoA lyase activity"/>
    <property type="evidence" value="ECO:0007669"/>
    <property type="project" value="UniProtKB-EC"/>
</dbReference>
<dbReference type="Proteomes" id="UP000515154">
    <property type="component" value="Linkage group LG1"/>
</dbReference>
<dbReference type="FunFam" id="3.40.50.970:FF:000038">
    <property type="entry name" value="2-hydroxyacyl-CoA lyase 1 isoform X1"/>
    <property type="match status" value="1"/>
</dbReference>
<evidence type="ECO:0000256" key="1">
    <source>
        <dbReference type="ARBA" id="ARBA00001946"/>
    </source>
</evidence>
<dbReference type="GO" id="GO:0030976">
    <property type="term" value="F:thiamine pyrophosphate binding"/>
    <property type="evidence" value="ECO:0007669"/>
    <property type="project" value="InterPro"/>
</dbReference>
<dbReference type="PANTHER" id="PTHR43710:SF2">
    <property type="entry name" value="2-HYDROXYACYL-COA LYASE 1"/>
    <property type="match status" value="1"/>
</dbReference>
<gene>
    <name evidence="26" type="primary">LOC115212767</name>
</gene>
<keyword evidence="25" id="KW-1185">Reference proteome</keyword>
<keyword evidence="10" id="KW-0460">Magnesium</keyword>
<dbReference type="InterPro" id="IPR045025">
    <property type="entry name" value="HACL1-like"/>
</dbReference>
<evidence type="ECO:0000256" key="23">
    <source>
        <dbReference type="ARBA" id="ARBA00081652"/>
    </source>
</evidence>
<evidence type="ECO:0000256" key="2">
    <source>
        <dbReference type="ARBA" id="ARBA00001964"/>
    </source>
</evidence>
<evidence type="ECO:0000256" key="21">
    <source>
        <dbReference type="ARBA" id="ARBA00069582"/>
    </source>
</evidence>
<comment type="pathway">
    <text evidence="4">Lipid metabolism; fatty acid metabolism.</text>
</comment>
<evidence type="ECO:0000256" key="10">
    <source>
        <dbReference type="ARBA" id="ARBA00022842"/>
    </source>
</evidence>
<comment type="catalytic activity">
    <reaction evidence="20">
        <text>2-hydroxyphytanoyl-CoA = 2,6,10,14-tetramethylpentadecanal + formyl-CoA</text>
        <dbReference type="Rhea" id="RHEA:25355"/>
        <dbReference type="ChEBI" id="CHEBI:49189"/>
        <dbReference type="ChEBI" id="CHEBI:57334"/>
        <dbReference type="ChEBI" id="CHEBI:57376"/>
    </reaction>
    <physiologicalReaction direction="left-to-right" evidence="20">
        <dbReference type="Rhea" id="RHEA:25356"/>
    </physiologicalReaction>
</comment>
<name>A0A6P7SFS7_9MOLL</name>
<evidence type="ECO:0000256" key="7">
    <source>
        <dbReference type="ARBA" id="ARBA00022553"/>
    </source>
</evidence>
<evidence type="ECO:0000256" key="13">
    <source>
        <dbReference type="ARBA" id="ARBA00023140"/>
    </source>
</evidence>
<evidence type="ECO:0000256" key="4">
    <source>
        <dbReference type="ARBA" id="ARBA00004872"/>
    </source>
</evidence>
<comment type="subcellular location">
    <subcellularLocation>
        <location evidence="3">Peroxisome</location>
    </subcellularLocation>
</comment>
<evidence type="ECO:0000256" key="20">
    <source>
        <dbReference type="ARBA" id="ARBA00051426"/>
    </source>
</evidence>
<evidence type="ECO:0000256" key="6">
    <source>
        <dbReference type="ARBA" id="ARBA00011881"/>
    </source>
</evidence>
<dbReference type="FunFam" id="3.40.50.1220:FF:000006">
    <property type="entry name" value="2-hydroxyacyl-CoA lyase 1"/>
    <property type="match status" value="1"/>
</dbReference>
<comment type="catalytic activity">
    <reaction evidence="19">
        <text>2-hydroxy-3-methylhexadecanoyl-CoA = 2-methylpentadecanal + formyl-CoA</text>
        <dbReference type="Rhea" id="RHEA:25379"/>
        <dbReference type="ChEBI" id="CHEBI:49190"/>
        <dbReference type="ChEBI" id="CHEBI:57376"/>
        <dbReference type="ChEBI" id="CHEBI:58784"/>
    </reaction>
    <physiologicalReaction direction="left-to-right" evidence="19">
        <dbReference type="Rhea" id="RHEA:25380"/>
    </physiologicalReaction>
</comment>
<comment type="catalytic activity">
    <reaction evidence="16">
        <text>an (R)-2-hydroxy-long-chain-fatty acyl-CoA = a long-chain fatty aldehyde + formyl-CoA</text>
        <dbReference type="Rhea" id="RHEA:67444"/>
        <dbReference type="ChEBI" id="CHEBI:17176"/>
        <dbReference type="ChEBI" id="CHEBI:57376"/>
        <dbReference type="ChEBI" id="CHEBI:170012"/>
        <dbReference type="EC" id="4.1.2.63"/>
    </reaction>
    <physiologicalReaction direction="left-to-right" evidence="16">
        <dbReference type="Rhea" id="RHEA:67445"/>
    </physiologicalReaction>
</comment>
<comment type="catalytic activity">
    <reaction evidence="18">
        <text>2-hydroxyoctadecanoyl-CoA = heptadecanal + formyl-CoA</text>
        <dbReference type="Rhea" id="RHEA:55196"/>
        <dbReference type="ChEBI" id="CHEBI:57376"/>
        <dbReference type="ChEBI" id="CHEBI:74116"/>
        <dbReference type="ChEBI" id="CHEBI:138631"/>
    </reaction>
    <physiologicalReaction direction="left-to-right" evidence="18">
        <dbReference type="Rhea" id="RHEA:55197"/>
    </physiologicalReaction>
</comment>
<dbReference type="Pfam" id="PF00205">
    <property type="entry name" value="TPP_enzyme_M"/>
    <property type="match status" value="1"/>
</dbReference>
<evidence type="ECO:0000256" key="15">
    <source>
        <dbReference type="ARBA" id="ARBA00044451"/>
    </source>
</evidence>
<keyword evidence="13" id="KW-0576">Peroxisome</keyword>
<evidence type="ECO:0000256" key="3">
    <source>
        <dbReference type="ARBA" id="ARBA00004275"/>
    </source>
</evidence>
<dbReference type="Pfam" id="PF02775">
    <property type="entry name" value="TPP_enzyme_C"/>
    <property type="match status" value="1"/>
</dbReference>
<dbReference type="InterPro" id="IPR012000">
    <property type="entry name" value="Thiamin_PyroP_enz_cen_dom"/>
</dbReference>
<organism evidence="25 26">
    <name type="scientific">Octopus sinensis</name>
    <name type="common">East Asian common octopus</name>
    <dbReference type="NCBI Taxonomy" id="2607531"/>
    <lineage>
        <taxon>Eukaryota</taxon>
        <taxon>Metazoa</taxon>
        <taxon>Spiralia</taxon>
        <taxon>Lophotrochozoa</taxon>
        <taxon>Mollusca</taxon>
        <taxon>Cephalopoda</taxon>
        <taxon>Coleoidea</taxon>
        <taxon>Octopodiformes</taxon>
        <taxon>Octopoda</taxon>
        <taxon>Incirrata</taxon>
        <taxon>Octopodidae</taxon>
        <taxon>Octopus</taxon>
    </lineage>
</organism>
<dbReference type="CDD" id="cd02004">
    <property type="entry name" value="TPP_BZL_OCoD_HPCL"/>
    <property type="match status" value="1"/>
</dbReference>
<comment type="cofactor">
    <cofactor evidence="1">
        <name>Mg(2+)</name>
        <dbReference type="ChEBI" id="CHEBI:18420"/>
    </cofactor>
</comment>
<dbReference type="Pfam" id="PF02776">
    <property type="entry name" value="TPP_enzyme_N"/>
    <property type="match status" value="1"/>
</dbReference>
<evidence type="ECO:0000256" key="8">
    <source>
        <dbReference type="ARBA" id="ARBA00022723"/>
    </source>
</evidence>
<dbReference type="InterPro" id="IPR012001">
    <property type="entry name" value="Thiamin_PyroP_enz_TPP-bd_dom"/>
</dbReference>
<keyword evidence="12" id="KW-0443">Lipid metabolism</keyword>
<dbReference type="SUPFAM" id="SSF52467">
    <property type="entry name" value="DHS-like NAD/FAD-binding domain"/>
    <property type="match status" value="1"/>
</dbReference>
<dbReference type="InterPro" id="IPR029061">
    <property type="entry name" value="THDP-binding"/>
</dbReference>
<evidence type="ECO:0000256" key="22">
    <source>
        <dbReference type="ARBA" id="ARBA00075677"/>
    </source>
</evidence>
<comment type="cofactor">
    <cofactor evidence="2">
        <name>thiamine diphosphate</name>
        <dbReference type="ChEBI" id="CHEBI:58937"/>
    </cofactor>
</comment>
<dbReference type="Gene3D" id="3.40.50.1220">
    <property type="entry name" value="TPP-binding domain"/>
    <property type="match status" value="1"/>
</dbReference>
<comment type="subunit">
    <text evidence="6">Homotetramer.</text>
</comment>
<dbReference type="EC" id="4.1.2.63" evidence="17"/>
<dbReference type="SUPFAM" id="SSF52518">
    <property type="entry name" value="Thiamin diphosphate-binding fold (THDP-binding)"/>
    <property type="match status" value="2"/>
</dbReference>